<evidence type="ECO:0000256" key="1">
    <source>
        <dbReference type="ARBA" id="ARBA00004613"/>
    </source>
</evidence>
<evidence type="ECO:0000256" key="5">
    <source>
        <dbReference type="ARBA" id="ARBA00023284"/>
    </source>
</evidence>
<comment type="caution">
    <text evidence="7">The sequence shown here is derived from an EMBL/GenBank/DDBJ whole genome shotgun (WGS) entry which is preliminary data.</text>
</comment>
<keyword evidence="8" id="KW-1185">Reference proteome</keyword>
<evidence type="ECO:0000313" key="8">
    <source>
        <dbReference type="Proteomes" id="UP000237968"/>
    </source>
</evidence>
<dbReference type="Gene3D" id="3.40.30.10">
    <property type="entry name" value="Glutaredoxin"/>
    <property type="match status" value="1"/>
</dbReference>
<keyword evidence="4" id="KW-0106">Calcium</keyword>
<sequence>MKSNPLSIVIGAGALLVSPGCGDAGGGGEGGEADATAAEFGTDEGDDAGDTGDTGDGAAELDSDEDGLSDVEEEMLGTDPNSKDTDEDNYWDSWEVWEGTDPLDLNSRIYQGFWPYYPNKDDLEQGSWATSTTATGSPFPRAEFLDQHGDSVDIYDFANFTSNETGEPSYMIIDMSAQWCGPCHNMANWIAGVDNAETASLQTAYPTVRDKVYSLRIWWITIIVEDAAGNPPTLSDSESWYAAHQDNHIPVLVDETQQVRGIYNGGQYPFFFLLEPELGVEFWGIPGPGDNPFLALFFVDQYL</sequence>
<gene>
    <name evidence="7" type="ORF">ENSA5_67310</name>
</gene>
<feature type="compositionally biased region" description="Acidic residues" evidence="6">
    <location>
        <begin position="59"/>
        <end position="68"/>
    </location>
</feature>
<evidence type="ECO:0000256" key="6">
    <source>
        <dbReference type="SAM" id="MobiDB-lite"/>
    </source>
</evidence>
<reference evidence="7 8" key="1">
    <citation type="submission" date="2018-03" db="EMBL/GenBank/DDBJ databases">
        <title>Draft Genome Sequences of the Obligatory Marine Myxobacteria Enhygromyxa salina SWB005.</title>
        <authorList>
            <person name="Poehlein A."/>
            <person name="Moghaddam J.A."/>
            <person name="Harms H."/>
            <person name="Alanjari M."/>
            <person name="Koenig G.M."/>
            <person name="Daniel R."/>
            <person name="Schaeberle T.F."/>
        </authorList>
    </citation>
    <scope>NUCLEOTIDE SEQUENCE [LARGE SCALE GENOMIC DNA]</scope>
    <source>
        <strain evidence="7 8">SWB005</strain>
    </source>
</reference>
<feature type="compositionally biased region" description="Acidic residues" evidence="6">
    <location>
        <begin position="41"/>
        <end position="50"/>
    </location>
</feature>
<organism evidence="7 8">
    <name type="scientific">Enhygromyxa salina</name>
    <dbReference type="NCBI Taxonomy" id="215803"/>
    <lineage>
        <taxon>Bacteria</taxon>
        <taxon>Pseudomonadati</taxon>
        <taxon>Myxococcota</taxon>
        <taxon>Polyangia</taxon>
        <taxon>Nannocystales</taxon>
        <taxon>Nannocystaceae</taxon>
        <taxon>Enhygromyxa</taxon>
    </lineage>
</organism>
<evidence type="ECO:0000256" key="2">
    <source>
        <dbReference type="ARBA" id="ARBA00022525"/>
    </source>
</evidence>
<dbReference type="InterPro" id="IPR059100">
    <property type="entry name" value="TSP3_bac"/>
</dbReference>
<dbReference type="InterPro" id="IPR036249">
    <property type="entry name" value="Thioredoxin-like_sf"/>
</dbReference>
<protein>
    <recommendedName>
        <fullName evidence="9">Thioredoxin domain-containing protein</fullName>
    </recommendedName>
</protein>
<keyword evidence="5" id="KW-0676">Redox-active center</keyword>
<dbReference type="Pfam" id="PF18884">
    <property type="entry name" value="TSP3_bac"/>
    <property type="match status" value="2"/>
</dbReference>
<evidence type="ECO:0000256" key="3">
    <source>
        <dbReference type="ARBA" id="ARBA00022729"/>
    </source>
</evidence>
<dbReference type="InterPro" id="IPR017937">
    <property type="entry name" value="Thioredoxin_CS"/>
</dbReference>
<evidence type="ECO:0000313" key="7">
    <source>
        <dbReference type="EMBL" id="PRP90209.1"/>
    </source>
</evidence>
<dbReference type="Proteomes" id="UP000237968">
    <property type="component" value="Unassembled WGS sequence"/>
</dbReference>
<dbReference type="SUPFAM" id="SSF52833">
    <property type="entry name" value="Thioredoxin-like"/>
    <property type="match status" value="1"/>
</dbReference>
<comment type="subcellular location">
    <subcellularLocation>
        <location evidence="1">Secreted</location>
    </subcellularLocation>
</comment>
<accession>A0A2S9XBH6</accession>
<dbReference type="EMBL" id="PVNK01000292">
    <property type="protein sequence ID" value="PRP90209.1"/>
    <property type="molecule type" value="Genomic_DNA"/>
</dbReference>
<evidence type="ECO:0000256" key="4">
    <source>
        <dbReference type="ARBA" id="ARBA00022837"/>
    </source>
</evidence>
<proteinExistence type="predicted"/>
<evidence type="ECO:0008006" key="9">
    <source>
        <dbReference type="Google" id="ProtNLM"/>
    </source>
</evidence>
<keyword evidence="2" id="KW-0964">Secreted</keyword>
<dbReference type="AlphaFoldDB" id="A0A2S9XBH6"/>
<feature type="region of interest" description="Disordered" evidence="6">
    <location>
        <begin position="18"/>
        <end position="68"/>
    </location>
</feature>
<keyword evidence="3" id="KW-0732">Signal</keyword>
<name>A0A2S9XBH6_9BACT</name>
<dbReference type="PROSITE" id="PS00194">
    <property type="entry name" value="THIOREDOXIN_1"/>
    <property type="match status" value="1"/>
</dbReference>